<evidence type="ECO:0000256" key="1">
    <source>
        <dbReference type="SAM" id="MobiDB-lite"/>
    </source>
</evidence>
<keyword evidence="2" id="KW-0489">Methyltransferase</keyword>
<protein>
    <submittedName>
        <fullName evidence="2">DNA (Cytosine-5)-methyltransferase</fullName>
    </submittedName>
</protein>
<feature type="non-terminal residue" evidence="2">
    <location>
        <position position="1"/>
    </location>
</feature>
<organism evidence="2 3">
    <name type="scientific">Trifolium pratense</name>
    <name type="common">Red clover</name>
    <dbReference type="NCBI Taxonomy" id="57577"/>
    <lineage>
        <taxon>Eukaryota</taxon>
        <taxon>Viridiplantae</taxon>
        <taxon>Streptophyta</taxon>
        <taxon>Embryophyta</taxon>
        <taxon>Tracheophyta</taxon>
        <taxon>Spermatophyta</taxon>
        <taxon>Magnoliopsida</taxon>
        <taxon>eudicotyledons</taxon>
        <taxon>Gunneridae</taxon>
        <taxon>Pentapetalae</taxon>
        <taxon>rosids</taxon>
        <taxon>fabids</taxon>
        <taxon>Fabales</taxon>
        <taxon>Fabaceae</taxon>
        <taxon>Papilionoideae</taxon>
        <taxon>50 kb inversion clade</taxon>
        <taxon>NPAAA clade</taxon>
        <taxon>Hologalegina</taxon>
        <taxon>IRL clade</taxon>
        <taxon>Trifolieae</taxon>
        <taxon>Trifolium</taxon>
    </lineage>
</organism>
<name>A0A2K3KKN5_TRIPR</name>
<dbReference type="GO" id="GO:0008168">
    <property type="term" value="F:methyltransferase activity"/>
    <property type="evidence" value="ECO:0007669"/>
    <property type="project" value="UniProtKB-KW"/>
</dbReference>
<accession>A0A2K3KKN5</accession>
<dbReference type="AlphaFoldDB" id="A0A2K3KKN5"/>
<dbReference type="EMBL" id="ASHM01199386">
    <property type="protein sequence ID" value="PNX66836.1"/>
    <property type="molecule type" value="Genomic_DNA"/>
</dbReference>
<reference evidence="2 3" key="2">
    <citation type="journal article" date="2017" name="Front. Plant Sci.">
        <title>Gene Classification and Mining of Molecular Markers Useful in Red Clover (Trifolium pratense) Breeding.</title>
        <authorList>
            <person name="Istvanek J."/>
            <person name="Dluhosova J."/>
            <person name="Dluhos P."/>
            <person name="Patkova L."/>
            <person name="Nedelnik J."/>
            <person name="Repkova J."/>
        </authorList>
    </citation>
    <scope>NUCLEOTIDE SEQUENCE [LARGE SCALE GENOMIC DNA]</scope>
    <source>
        <strain evidence="3">cv. Tatra</strain>
        <tissue evidence="2">Young leaves</tissue>
    </source>
</reference>
<comment type="caution">
    <text evidence="2">The sequence shown here is derived from an EMBL/GenBank/DDBJ whole genome shotgun (WGS) entry which is preliminary data.</text>
</comment>
<dbReference type="STRING" id="57577.A0A2K3KKN5"/>
<gene>
    <name evidence="2" type="ORF">L195_g063238</name>
</gene>
<feature type="region of interest" description="Disordered" evidence="1">
    <location>
        <begin position="30"/>
        <end position="50"/>
    </location>
</feature>
<dbReference type="Proteomes" id="UP000236291">
    <property type="component" value="Unassembled WGS sequence"/>
</dbReference>
<evidence type="ECO:0000313" key="3">
    <source>
        <dbReference type="Proteomes" id="UP000236291"/>
    </source>
</evidence>
<keyword evidence="2" id="KW-0808">Transferase</keyword>
<dbReference type="GO" id="GO:0032259">
    <property type="term" value="P:methylation"/>
    <property type="evidence" value="ECO:0007669"/>
    <property type="project" value="UniProtKB-KW"/>
</dbReference>
<sequence>RAIMEICGDTDDCISTTKAVELAFKFDDENDLSSFPLPRQDDFSNGGPPF</sequence>
<reference evidence="2 3" key="1">
    <citation type="journal article" date="2014" name="Am. J. Bot.">
        <title>Genome assembly and annotation for red clover (Trifolium pratense; Fabaceae).</title>
        <authorList>
            <person name="Istvanek J."/>
            <person name="Jaros M."/>
            <person name="Krenek A."/>
            <person name="Repkova J."/>
        </authorList>
    </citation>
    <scope>NUCLEOTIDE SEQUENCE [LARGE SCALE GENOMIC DNA]</scope>
    <source>
        <strain evidence="3">cv. Tatra</strain>
        <tissue evidence="2">Young leaves</tissue>
    </source>
</reference>
<evidence type="ECO:0000313" key="2">
    <source>
        <dbReference type="EMBL" id="PNX66836.1"/>
    </source>
</evidence>
<proteinExistence type="predicted"/>